<dbReference type="EMBL" id="JADGJH010004784">
    <property type="protein sequence ID" value="KAJ3084086.1"/>
    <property type="molecule type" value="Genomic_DNA"/>
</dbReference>
<accession>A0AAD5SNQ5</accession>
<evidence type="ECO:0000313" key="2">
    <source>
        <dbReference type="Proteomes" id="UP001211907"/>
    </source>
</evidence>
<feature type="non-terminal residue" evidence="1">
    <location>
        <position position="1"/>
    </location>
</feature>
<gene>
    <name evidence="1" type="ORF">HK100_009355</name>
</gene>
<keyword evidence="2" id="KW-1185">Reference proteome</keyword>
<comment type="caution">
    <text evidence="1">The sequence shown here is derived from an EMBL/GenBank/DDBJ whole genome shotgun (WGS) entry which is preliminary data.</text>
</comment>
<dbReference type="Proteomes" id="UP001211907">
    <property type="component" value="Unassembled WGS sequence"/>
</dbReference>
<protein>
    <submittedName>
        <fullName evidence="1">Uncharacterized protein</fullName>
    </submittedName>
</protein>
<sequence length="56" mass="5970">TTTACNIANHRASNWVLLKGLFDGHAATGLFSASSIQSTSVLQNTAYDLDNLDDDD</sequence>
<evidence type="ECO:0000313" key="1">
    <source>
        <dbReference type="EMBL" id="KAJ3084086.1"/>
    </source>
</evidence>
<name>A0AAD5SNQ5_9FUNG</name>
<dbReference type="AlphaFoldDB" id="A0AAD5SNQ5"/>
<reference evidence="1" key="1">
    <citation type="submission" date="2020-05" db="EMBL/GenBank/DDBJ databases">
        <title>Phylogenomic resolution of chytrid fungi.</title>
        <authorList>
            <person name="Stajich J.E."/>
            <person name="Amses K."/>
            <person name="Simmons R."/>
            <person name="Seto K."/>
            <person name="Myers J."/>
            <person name="Bonds A."/>
            <person name="Quandt C.A."/>
            <person name="Barry K."/>
            <person name="Liu P."/>
            <person name="Grigoriev I."/>
            <person name="Longcore J.E."/>
            <person name="James T.Y."/>
        </authorList>
    </citation>
    <scope>NUCLEOTIDE SEQUENCE</scope>
    <source>
        <strain evidence="1">JEL0513</strain>
    </source>
</reference>
<organism evidence="1 2">
    <name type="scientific">Physocladia obscura</name>
    <dbReference type="NCBI Taxonomy" id="109957"/>
    <lineage>
        <taxon>Eukaryota</taxon>
        <taxon>Fungi</taxon>
        <taxon>Fungi incertae sedis</taxon>
        <taxon>Chytridiomycota</taxon>
        <taxon>Chytridiomycota incertae sedis</taxon>
        <taxon>Chytridiomycetes</taxon>
        <taxon>Chytridiales</taxon>
        <taxon>Chytriomycetaceae</taxon>
        <taxon>Physocladia</taxon>
    </lineage>
</organism>
<proteinExistence type="predicted"/>